<evidence type="ECO:0000259" key="6">
    <source>
        <dbReference type="PROSITE" id="PS50075"/>
    </source>
</evidence>
<dbReference type="SMART" id="SM00823">
    <property type="entry name" value="PKS_PP"/>
    <property type="match status" value="1"/>
</dbReference>
<evidence type="ECO:0000256" key="3">
    <source>
        <dbReference type="ARBA" id="ARBA00022553"/>
    </source>
</evidence>
<gene>
    <name evidence="7" type="ORF">SK571_33730</name>
</gene>
<feature type="domain" description="Carrier" evidence="6">
    <location>
        <begin position="1578"/>
        <end position="1658"/>
    </location>
</feature>
<dbReference type="NCBIfam" id="TIGR01733">
    <property type="entry name" value="AA-adenyl-dom"/>
    <property type="match status" value="2"/>
</dbReference>
<protein>
    <submittedName>
        <fullName evidence="7">Amino acid adenylation domain-containing protein</fullName>
    </submittedName>
</protein>
<dbReference type="Pfam" id="PF00550">
    <property type="entry name" value="PP-binding"/>
    <property type="match status" value="2"/>
</dbReference>
<dbReference type="Gene3D" id="3.30.559.10">
    <property type="entry name" value="Chloramphenicol acetyltransferase-like domain"/>
    <property type="match status" value="1"/>
</dbReference>
<reference evidence="7 8" key="2">
    <citation type="submission" date="2023-11" db="EMBL/GenBank/DDBJ databases">
        <authorList>
            <person name="Lara A.C."/>
            <person name="Chronakova A."/>
        </authorList>
    </citation>
    <scope>NUCLEOTIDE SEQUENCE [LARGE SCALE GENOMIC DNA]</scope>
    <source>
        <strain evidence="7 8">BCCO 10_0798</strain>
    </source>
</reference>
<organism evidence="7 8">
    <name type="scientific">Lentzea kristufekii</name>
    <dbReference type="NCBI Taxonomy" id="3095430"/>
    <lineage>
        <taxon>Bacteria</taxon>
        <taxon>Bacillati</taxon>
        <taxon>Actinomycetota</taxon>
        <taxon>Actinomycetes</taxon>
        <taxon>Pseudonocardiales</taxon>
        <taxon>Pseudonocardiaceae</taxon>
        <taxon>Lentzea</taxon>
    </lineage>
</organism>
<dbReference type="PANTHER" id="PTHR45527:SF1">
    <property type="entry name" value="FATTY ACID SYNTHASE"/>
    <property type="match status" value="1"/>
</dbReference>
<dbReference type="InterPro" id="IPR001242">
    <property type="entry name" value="Condensation_dom"/>
</dbReference>
<dbReference type="CDD" id="cd12117">
    <property type="entry name" value="A_NRPS_Srf_like"/>
    <property type="match status" value="2"/>
</dbReference>
<reference evidence="7 8" key="1">
    <citation type="submission" date="2023-11" db="EMBL/GenBank/DDBJ databases">
        <title>Lentzea sokolovensis, sp. nov., Lentzea kristufkii, sp. nov., and Lentzea miocenensis, sp. nov., rare actinobacteria from Sokolov Coal Basin, Miocene lacustrine sediment, Czech Republic.</title>
        <authorList>
            <person name="Lara A."/>
            <person name="Kotroba L."/>
            <person name="Nouioui I."/>
            <person name="Neumann-Schaal M."/>
            <person name="Mast Y."/>
            <person name="Chronakova A."/>
        </authorList>
    </citation>
    <scope>NUCLEOTIDE SEQUENCE [LARGE SCALE GENOMIC DNA]</scope>
    <source>
        <strain evidence="7 8">BCCO 10_0798</strain>
    </source>
</reference>
<accession>A0ABU4U1Y3</accession>
<comment type="cofactor">
    <cofactor evidence="1">
        <name>pantetheine 4'-phosphate</name>
        <dbReference type="ChEBI" id="CHEBI:47942"/>
    </cofactor>
</comment>
<dbReference type="PANTHER" id="PTHR45527">
    <property type="entry name" value="NONRIBOSOMAL PEPTIDE SYNTHETASE"/>
    <property type="match status" value="1"/>
</dbReference>
<dbReference type="InterPro" id="IPR009081">
    <property type="entry name" value="PP-bd_ACP"/>
</dbReference>
<dbReference type="InterPro" id="IPR006162">
    <property type="entry name" value="Ppantetheine_attach_site"/>
</dbReference>
<dbReference type="Gene3D" id="3.40.50.980">
    <property type="match status" value="4"/>
</dbReference>
<feature type="domain" description="Carrier" evidence="6">
    <location>
        <begin position="510"/>
        <end position="585"/>
    </location>
</feature>
<dbReference type="InterPro" id="IPR045851">
    <property type="entry name" value="AMP-bd_C_sf"/>
</dbReference>
<evidence type="ECO:0000256" key="5">
    <source>
        <dbReference type="SAM" id="MobiDB-lite"/>
    </source>
</evidence>
<evidence type="ECO:0000256" key="4">
    <source>
        <dbReference type="ARBA" id="ARBA00022598"/>
    </source>
</evidence>
<dbReference type="InterPro" id="IPR025110">
    <property type="entry name" value="AMP-bd_C"/>
</dbReference>
<keyword evidence="8" id="KW-1185">Reference proteome</keyword>
<evidence type="ECO:0000256" key="1">
    <source>
        <dbReference type="ARBA" id="ARBA00001957"/>
    </source>
</evidence>
<dbReference type="Pfam" id="PF00501">
    <property type="entry name" value="AMP-binding"/>
    <property type="match status" value="2"/>
</dbReference>
<dbReference type="InterPro" id="IPR036291">
    <property type="entry name" value="NAD(P)-bd_dom_sf"/>
</dbReference>
<proteinExistence type="predicted"/>
<dbReference type="SUPFAM" id="SSF56801">
    <property type="entry name" value="Acetyl-CoA synthetase-like"/>
    <property type="match status" value="2"/>
</dbReference>
<dbReference type="Gene3D" id="3.40.50.720">
    <property type="entry name" value="NAD(P)-binding Rossmann-like Domain"/>
    <property type="match status" value="1"/>
</dbReference>
<dbReference type="PROSITE" id="PS00012">
    <property type="entry name" value="PHOSPHOPANTETHEINE"/>
    <property type="match status" value="1"/>
</dbReference>
<keyword evidence="4" id="KW-0436">Ligase</keyword>
<name>A0ABU4U1Y3_9PSEU</name>
<dbReference type="CDD" id="cd05235">
    <property type="entry name" value="SDR_e1"/>
    <property type="match status" value="1"/>
</dbReference>
<dbReference type="CDD" id="cd19540">
    <property type="entry name" value="LCL_NRPS-like"/>
    <property type="match status" value="1"/>
</dbReference>
<dbReference type="Gene3D" id="3.30.300.30">
    <property type="match status" value="2"/>
</dbReference>
<dbReference type="RefSeq" id="WP_319988151.1">
    <property type="nucleotide sequence ID" value="NZ_JAXAVV010000020.1"/>
</dbReference>
<dbReference type="InterPro" id="IPR010071">
    <property type="entry name" value="AA_adenyl_dom"/>
</dbReference>
<dbReference type="Gene3D" id="3.30.559.30">
    <property type="entry name" value="Nonribosomal peptide synthetase, condensation domain"/>
    <property type="match status" value="1"/>
</dbReference>
<dbReference type="InterPro" id="IPR036736">
    <property type="entry name" value="ACP-like_sf"/>
</dbReference>
<dbReference type="NCBIfam" id="TIGR01746">
    <property type="entry name" value="Thioester-redct"/>
    <property type="match status" value="1"/>
</dbReference>
<dbReference type="Pfam" id="PF07993">
    <property type="entry name" value="NAD_binding_4"/>
    <property type="match status" value="1"/>
</dbReference>
<dbReference type="EMBL" id="JAXAVV010000020">
    <property type="protein sequence ID" value="MDX8054358.1"/>
    <property type="molecule type" value="Genomic_DNA"/>
</dbReference>
<dbReference type="Gene3D" id="2.30.38.10">
    <property type="entry name" value="Luciferase, Domain 3"/>
    <property type="match status" value="2"/>
</dbReference>
<dbReference type="InterPro" id="IPR020845">
    <property type="entry name" value="AMP-binding_CS"/>
</dbReference>
<dbReference type="PROSITE" id="PS00455">
    <property type="entry name" value="AMP_BINDING"/>
    <property type="match status" value="2"/>
</dbReference>
<evidence type="ECO:0000256" key="2">
    <source>
        <dbReference type="ARBA" id="ARBA00022450"/>
    </source>
</evidence>
<dbReference type="SUPFAM" id="SSF51735">
    <property type="entry name" value="NAD(P)-binding Rossmann-fold domains"/>
    <property type="match status" value="1"/>
</dbReference>
<dbReference type="PROSITE" id="PS50075">
    <property type="entry name" value="CARRIER"/>
    <property type="match status" value="2"/>
</dbReference>
<dbReference type="SUPFAM" id="SSF52777">
    <property type="entry name" value="CoA-dependent acyltransferases"/>
    <property type="match status" value="2"/>
</dbReference>
<evidence type="ECO:0000313" key="8">
    <source>
        <dbReference type="Proteomes" id="UP001271792"/>
    </source>
</evidence>
<sequence>MSATATLAELFERRVAADPHAIAVSGPAGELTYRELDERADRLARLLCAWGAGPEQRVALALPRSVDLVVAMLATVKVGAAYVPVDVLQPVERLAVLLADSEPAVVITGDVPLPSAVTSSARPVVLADPATRAELAALGAVDLSGPVSPGNAAYVIYTSGSTGRPKGVVVRQADVAALAGDRRFANGAHRRVLVHSPHTFDAFTYELWVPLLNGGTAVLAAHSGPDITALAGSITAGRVTAVFLTTRLFELIAWEAPECLAGVREVWTGGEAVPADAVRRVVARCPETTVFDVYGPTETTVFATCHRMVPMAPVPDPVPIGLPLDGMRAHVLDAALTPVPSGGTGELYLSGAGVARGYLNRPDLTAERFVACPFGPSGERMYRTGDVVRCEPGGTLVYRGRADDQVKVRGFRIEPGEVEAALLAQPGVAQAAVVVREHGDGDKRLVGYVTGTVTDVGRLRRELARTLPEFMVPSALVRVDVFPLTPNGKTDRRRLAELSLPRRRTPASGPLEEDVQRTVARVWADVLGVSSVGAHDDFFDLGGNSLHAARIVHRIRRAYRADIGLPAIYAAPTVARLACLVRVADRNGALDVPVQRRPRPARLPLSAGQARLWHLNQVDPADPSYHLVFVVRLSAALDQAALDQTALGAAVADVVARHESLRTVFPADAGVPEQRVLEPAESRVVLVTEEIADAALSARIHELATEPFDLTSELPVRATVLRTDSGDTVLVLRVHHIVCDGGSVRPLFRDLELAYRARATGRAPTWAAAPLQYVDHTLTQLTQLGRDDDRDSYAFHQLSFWRRTLHGLPTQLTLPTDRSRPAAPGSRSERVTETWDADLHRRLLALAQNNRASLLAVLQAGLAALLTRYGAGEDIPLGTVAAGRADPALADLVGFVVNTLVLRTDTSGDPAFTALVHRARRTAFDALAHQDVPFDRVVAALNPPRSAGRHPLFQVALALQNMAWPDIDLTGTPARIEEWPAGGAKFDLLFEFWEQHDDRGRPAGVVSVAEYSADLFDQTTARRLLDGLRLVLISAATDPSRRVSDLTITPASLPVTEVHRAGESVAVLAEAFEHQAARTPGATATRGPDGTTTYAELNARANRLARLLVQAGAGPDTVVALALPRSTELVVAMLAVAKAGAGYLPLDPAHPTPRLAALLADAGPVVVMTDQAHRHVVPPGQPVLVLDDPATSRDRACQDAVNLTDEERRSPVRAGHAAYVIYTSGTTGVPKGVVVTQNDVVTLALDPRFAGQAHTRALVHSPHTFDAFTLELWPPLLHGGTAVLAGCDDLDLTALAGMIVDERVTALFLTARLFEALVTQAPRCLAGVQEVWTGGEQVPAAAVRRVRACCPGTTVVDAYGPTEVTVFATTHHVRAGEPVPATVPIGTPRDGVRVLVLDAALRPVPPGAPGELYVAGAGIARGYLNQPALTAERFVACPFGPRGARMYRTGDLVRSTADGALQYLGRADNQVKVNGIRIEPAEVEAAVAAEPGVANAAVVVRPDGTGGRRLVGYVVSSGAARLDLDALRRRLTGTLPGYLVPSALVQLDALPLTPHGKTDRAALARRADEARARPTTTSPRDPIEERVVGVWSRILERDRIGVHDNLFDIGGNSLHAARLTAETVRALGIAPDHSGRLMRALLHTPTVSAIAEEARTLLSARPVAATGRREVPDFATDAELAPDIHFAQATARNTEPRHVVLTGATGFLGIHLLRELLDTTPATVSCLVRARDDHEARHRILGSARRWGVPVIDESRVGAIAADLGLSRFGLPDDHYWSLAEADLIYHNGAQVNFLYPYHALKQVNVDGTREIIHLSSAGGGVPVHFVSTQAVFSSLGLAGVRSVDESTLPACPEQLFMGYPETKWVAETMLRAAAGRGMPLNIYRPHDITGSTETGSWPHDSFLSGLLRSFVDIGAAPDARLPLDFTPVDLVARSLVRLSLHQGTASGTWHLNNPRYALLGEFVEQLGTVGHHVALVSMDEWVRRLITHCEQHPETAIAPFVPLFTERWTPHNLTVVEFYLEDRMPVLHCARTWEAVSAAGGPAGTPPTADLLPLCVAQLTARQTTAGKAGPS</sequence>
<dbReference type="Gene3D" id="1.10.1200.10">
    <property type="entry name" value="ACP-like"/>
    <property type="match status" value="2"/>
</dbReference>
<keyword evidence="3" id="KW-0597">Phosphoprotein</keyword>
<dbReference type="SUPFAM" id="SSF47336">
    <property type="entry name" value="ACP-like"/>
    <property type="match status" value="2"/>
</dbReference>
<evidence type="ECO:0000313" key="7">
    <source>
        <dbReference type="EMBL" id="MDX8054358.1"/>
    </source>
</evidence>
<dbReference type="InterPro" id="IPR023213">
    <property type="entry name" value="CAT-like_dom_sf"/>
</dbReference>
<dbReference type="InterPro" id="IPR010080">
    <property type="entry name" value="Thioester_reductase-like_dom"/>
</dbReference>
<comment type="caution">
    <text evidence="7">The sequence shown here is derived from an EMBL/GenBank/DDBJ whole genome shotgun (WGS) entry which is preliminary data.</text>
</comment>
<keyword evidence="2" id="KW-0596">Phosphopantetheine</keyword>
<dbReference type="Pfam" id="PF13193">
    <property type="entry name" value="AMP-binding_C"/>
    <property type="match status" value="2"/>
</dbReference>
<feature type="region of interest" description="Disordered" evidence="5">
    <location>
        <begin position="812"/>
        <end position="831"/>
    </location>
</feature>
<dbReference type="InterPro" id="IPR013120">
    <property type="entry name" value="FAR_NAD-bd"/>
</dbReference>
<dbReference type="Pfam" id="PF00668">
    <property type="entry name" value="Condensation"/>
    <property type="match status" value="1"/>
</dbReference>
<dbReference type="InterPro" id="IPR000873">
    <property type="entry name" value="AMP-dep_synth/lig_dom"/>
</dbReference>
<dbReference type="Proteomes" id="UP001271792">
    <property type="component" value="Unassembled WGS sequence"/>
</dbReference>
<dbReference type="InterPro" id="IPR020806">
    <property type="entry name" value="PKS_PP-bd"/>
</dbReference>